<accession>A0A5P1EN75</accession>
<evidence type="ECO:0000313" key="1">
    <source>
        <dbReference type="EMBL" id="ONK67458.1"/>
    </source>
</evidence>
<protein>
    <submittedName>
        <fullName evidence="1">Uncharacterized protein</fullName>
    </submittedName>
</protein>
<reference evidence="2" key="1">
    <citation type="journal article" date="2017" name="Nat. Commun.">
        <title>The asparagus genome sheds light on the origin and evolution of a young Y chromosome.</title>
        <authorList>
            <person name="Harkess A."/>
            <person name="Zhou J."/>
            <person name="Xu C."/>
            <person name="Bowers J.E."/>
            <person name="Van der Hulst R."/>
            <person name="Ayyampalayam S."/>
            <person name="Mercati F."/>
            <person name="Riccardi P."/>
            <person name="McKain M.R."/>
            <person name="Kakrana A."/>
            <person name="Tang H."/>
            <person name="Ray J."/>
            <person name="Groenendijk J."/>
            <person name="Arikit S."/>
            <person name="Mathioni S.M."/>
            <person name="Nakano M."/>
            <person name="Shan H."/>
            <person name="Telgmann-Rauber A."/>
            <person name="Kanno A."/>
            <person name="Yue Z."/>
            <person name="Chen H."/>
            <person name="Li W."/>
            <person name="Chen Y."/>
            <person name="Xu X."/>
            <person name="Zhang Y."/>
            <person name="Luo S."/>
            <person name="Chen H."/>
            <person name="Gao J."/>
            <person name="Mao Z."/>
            <person name="Pires J.C."/>
            <person name="Luo M."/>
            <person name="Kudrna D."/>
            <person name="Wing R.A."/>
            <person name="Meyers B.C."/>
            <person name="Yi K."/>
            <person name="Kong H."/>
            <person name="Lavrijsen P."/>
            <person name="Sunseri F."/>
            <person name="Falavigna A."/>
            <person name="Ye Y."/>
            <person name="Leebens-Mack J.H."/>
            <person name="Chen G."/>
        </authorList>
    </citation>
    <scope>NUCLEOTIDE SEQUENCE [LARGE SCALE GENOMIC DNA]</scope>
    <source>
        <strain evidence="2">cv. DH0086</strain>
    </source>
</reference>
<dbReference type="Gramene" id="ONK67458">
    <property type="protein sequence ID" value="ONK67458"/>
    <property type="gene ID" value="A4U43_C05F270"/>
</dbReference>
<sequence>MACIKSASRSALVAFARGPSSPPNMRRLRRFSSLPRNSVSDPTSHLYASIPFRGAVSSTERFNSLIVVEAVAASDSTVSRLVAGGLNDGSIGVWNPRKLIGFANAPLDRVKLLCLA</sequence>
<evidence type="ECO:0000313" key="2">
    <source>
        <dbReference type="Proteomes" id="UP000243459"/>
    </source>
</evidence>
<gene>
    <name evidence="1" type="ORF">A4U43_C05F270</name>
</gene>
<dbReference type="Proteomes" id="UP000243459">
    <property type="component" value="Chromosome 5"/>
</dbReference>
<keyword evidence="2" id="KW-1185">Reference proteome</keyword>
<name>A0A5P1EN75_ASPOF</name>
<dbReference type="AlphaFoldDB" id="A0A5P1EN75"/>
<dbReference type="EMBL" id="CM007385">
    <property type="protein sequence ID" value="ONK67458.1"/>
    <property type="molecule type" value="Genomic_DNA"/>
</dbReference>
<organism evidence="1 2">
    <name type="scientific">Asparagus officinalis</name>
    <name type="common">Garden asparagus</name>
    <dbReference type="NCBI Taxonomy" id="4686"/>
    <lineage>
        <taxon>Eukaryota</taxon>
        <taxon>Viridiplantae</taxon>
        <taxon>Streptophyta</taxon>
        <taxon>Embryophyta</taxon>
        <taxon>Tracheophyta</taxon>
        <taxon>Spermatophyta</taxon>
        <taxon>Magnoliopsida</taxon>
        <taxon>Liliopsida</taxon>
        <taxon>Asparagales</taxon>
        <taxon>Asparagaceae</taxon>
        <taxon>Asparagoideae</taxon>
        <taxon>Asparagus</taxon>
    </lineage>
</organism>
<proteinExistence type="predicted"/>